<dbReference type="OrthoDB" id="15356at2759"/>
<organism evidence="1 2">
    <name type="scientific">Rattus norvegicus</name>
    <name type="common">Rat</name>
    <dbReference type="NCBI Taxonomy" id="10116"/>
    <lineage>
        <taxon>Eukaryota</taxon>
        <taxon>Metazoa</taxon>
        <taxon>Chordata</taxon>
        <taxon>Craniata</taxon>
        <taxon>Vertebrata</taxon>
        <taxon>Euteleostomi</taxon>
        <taxon>Mammalia</taxon>
        <taxon>Eutheria</taxon>
        <taxon>Euarchontoglires</taxon>
        <taxon>Glires</taxon>
        <taxon>Rodentia</taxon>
        <taxon>Myomorpha</taxon>
        <taxon>Muroidea</taxon>
        <taxon>Muridae</taxon>
        <taxon>Murinae</taxon>
        <taxon>Rattus</taxon>
    </lineage>
</organism>
<evidence type="ECO:0000313" key="3">
    <source>
        <dbReference type="RGD" id="1561565"/>
    </source>
</evidence>
<dbReference type="Ensembl" id="ENSRNOT00000050772.6">
    <property type="protein sequence ID" value="ENSRNOP00000048700.6"/>
    <property type="gene ID" value="ENSRNOG00000030004.6"/>
</dbReference>
<protein>
    <submittedName>
        <fullName evidence="1">Immediate early response 3 interacting protein 1, pseudogene 1</fullName>
    </submittedName>
</protein>
<evidence type="ECO:0000313" key="2">
    <source>
        <dbReference type="Proteomes" id="UP000002494"/>
    </source>
</evidence>
<name>Q7TNZ8_RAT</name>
<dbReference type="PROSITE" id="PS51257">
    <property type="entry name" value="PROKAR_LIPOPROTEIN"/>
    <property type="match status" value="1"/>
</dbReference>
<dbReference type="GO" id="GO:2000269">
    <property type="term" value="P:regulation of fibroblast apoptotic process"/>
    <property type="evidence" value="ECO:0000266"/>
    <property type="project" value="RGD"/>
</dbReference>
<dbReference type="GO" id="GO:0003331">
    <property type="term" value="P:positive regulation of extracellular matrix constituent secretion"/>
    <property type="evidence" value="ECO:0000266"/>
    <property type="project" value="RGD"/>
</dbReference>
<dbReference type="AGR" id="RGD:1561565"/>
<dbReference type="UCSC" id="RGD:1561565">
    <property type="organism name" value="rat"/>
</dbReference>
<dbReference type="GO" id="GO:0035265">
    <property type="term" value="P:organ growth"/>
    <property type="evidence" value="ECO:0000266"/>
    <property type="project" value="RGD"/>
</dbReference>
<accession>F1LMN6</accession>
<sequence>MQVRAASGHQGLCSCVPDAQLIVAEQVQCVCKGLTFMSVLPFEEEVKCLVKKYQEVAGCGQWQCHILVGIREKVSGAWGQFEVTIAFTLYSLMQAALLCVNTTSVLHEECFLKNIG</sequence>
<proteinExistence type="predicted"/>
<gene>
    <name evidence="1 3" type="primary">Ier3ip1-ps1</name>
    <name evidence="3" type="synonym">LOC500270</name>
</gene>
<dbReference type="Proteomes" id="UP000002494">
    <property type="component" value="Chromosome 4"/>
</dbReference>
<dbReference type="GO" id="GO:0005789">
    <property type="term" value="C:endoplasmic reticulum membrane"/>
    <property type="evidence" value="ECO:0000266"/>
    <property type="project" value="RGD"/>
</dbReference>
<keyword evidence="2" id="KW-1185">Reference proteome</keyword>
<reference evidence="1" key="1">
    <citation type="submission" date="2024-01" db="EMBL/GenBank/DDBJ databases">
        <title>GRCr8: a new rat reference genome assembly contstructed from accurate long reads and long range scaffolding.</title>
        <authorList>
            <person name="Doris P.A."/>
            <person name="Kalbfleisch T."/>
            <person name="Li K."/>
            <person name="Howe K."/>
            <person name="Wood J."/>
        </authorList>
    </citation>
    <scope>NUCLEOTIDE SEQUENCE [LARGE SCALE GENOMIC DNA]</scope>
    <source>
        <strain evidence="1">Brown Norway</strain>
    </source>
</reference>
<reference evidence="1" key="3">
    <citation type="submission" date="2025-09" db="UniProtKB">
        <authorList>
            <consortium name="Ensembl"/>
        </authorList>
    </citation>
    <scope>IDENTIFICATION</scope>
    <source>
        <strain evidence="1">Brown Norway</strain>
    </source>
</reference>
<accession>Q7TNZ8</accession>
<dbReference type="RGD" id="1561565">
    <property type="gene designation" value="Ier3ip1-ps1"/>
</dbReference>
<evidence type="ECO:0000313" key="1">
    <source>
        <dbReference type="Ensembl" id="ENSRNOP00000048700.6"/>
    </source>
</evidence>
<reference evidence="1" key="2">
    <citation type="submission" date="2025-08" db="UniProtKB">
        <authorList>
            <consortium name="Ensembl"/>
        </authorList>
    </citation>
    <scope>IDENTIFICATION</scope>
    <source>
        <strain evidence="1">Brown Norway</strain>
    </source>
</reference>
<dbReference type="GO" id="GO:0050714">
    <property type="term" value="P:positive regulation of protein secretion"/>
    <property type="evidence" value="ECO:0000266"/>
    <property type="project" value="RGD"/>
</dbReference>
<dbReference type="GO" id="GO:0007420">
    <property type="term" value="P:brain development"/>
    <property type="evidence" value="ECO:0000266"/>
    <property type="project" value="RGD"/>
</dbReference>
<dbReference type="AlphaFoldDB" id="Q7TNZ8"/>
<dbReference type="GO" id="GO:0005794">
    <property type="term" value="C:Golgi apparatus"/>
    <property type="evidence" value="ECO:0000266"/>
    <property type="project" value="RGD"/>
</dbReference>
<dbReference type="HOGENOM" id="CLU_2114584_0_0_1"/>
<dbReference type="GO" id="GO:0005783">
    <property type="term" value="C:endoplasmic reticulum"/>
    <property type="evidence" value="ECO:0000266"/>
    <property type="project" value="RGD"/>
</dbReference>